<protein>
    <submittedName>
        <fullName evidence="2">Phosphatidylinositol glycan, class A</fullName>
    </submittedName>
</protein>
<reference evidence="2 3" key="1">
    <citation type="submission" date="2015-08" db="EMBL/GenBank/DDBJ databases">
        <title>Next Generation Sequencing and Analysis of the Genome of Puccinia sorghi L Schw, the Causal Agent of Maize Common Rust.</title>
        <authorList>
            <person name="Rochi L."/>
            <person name="Burguener G."/>
            <person name="Darino M."/>
            <person name="Turjanski A."/>
            <person name="Kreff E."/>
            <person name="Dieguez M.J."/>
            <person name="Sacco F."/>
        </authorList>
    </citation>
    <scope>NUCLEOTIDE SEQUENCE [LARGE SCALE GENOMIC DNA]</scope>
    <source>
        <strain evidence="2 3">RO10H11247</strain>
    </source>
</reference>
<dbReference type="GO" id="GO:0017176">
    <property type="term" value="F:phosphatidylinositol N-acetylglucosaminyltransferase activity"/>
    <property type="evidence" value="ECO:0007669"/>
    <property type="project" value="TreeGrafter"/>
</dbReference>
<dbReference type="GO" id="GO:0006506">
    <property type="term" value="P:GPI anchor biosynthetic process"/>
    <property type="evidence" value="ECO:0007669"/>
    <property type="project" value="TreeGrafter"/>
</dbReference>
<dbReference type="STRING" id="27349.A0A0L6V0F9"/>
<feature type="transmembrane region" description="Helical" evidence="1">
    <location>
        <begin position="61"/>
        <end position="84"/>
    </location>
</feature>
<dbReference type="GO" id="GO:0000506">
    <property type="term" value="C:glycosylphosphatidylinositol-N-acetylglucosaminyltransferase (GPI-GnT) complex"/>
    <property type="evidence" value="ECO:0007669"/>
    <property type="project" value="TreeGrafter"/>
</dbReference>
<dbReference type="PANTHER" id="PTHR45871">
    <property type="entry name" value="N-ACETYLGLUCOSAMINYL-PHOSPHATIDYLINOSITOL BIOSYNTHETIC PROTEIN"/>
    <property type="match status" value="1"/>
</dbReference>
<gene>
    <name evidence="2" type="ORF">VP01_3085g1</name>
</gene>
<sequence>RAIRVIQSGTHDPHKVHERVREMYSWTDVATRTEHVYYEAFKSEPVPLIERFRRYYGSGSIFGKVMCMVVMSQYIFMGILDWWLPRDQIDYAPDFNYDAYVQTYGMH</sequence>
<name>A0A0L6V0F9_9BASI</name>
<accession>A0A0L6V0F9</accession>
<feature type="non-terminal residue" evidence="2">
    <location>
        <position position="1"/>
    </location>
</feature>
<dbReference type="Proteomes" id="UP000037035">
    <property type="component" value="Unassembled WGS sequence"/>
</dbReference>
<keyword evidence="1" id="KW-1133">Transmembrane helix</keyword>
<organism evidence="2 3">
    <name type="scientific">Puccinia sorghi</name>
    <dbReference type="NCBI Taxonomy" id="27349"/>
    <lineage>
        <taxon>Eukaryota</taxon>
        <taxon>Fungi</taxon>
        <taxon>Dikarya</taxon>
        <taxon>Basidiomycota</taxon>
        <taxon>Pucciniomycotina</taxon>
        <taxon>Pucciniomycetes</taxon>
        <taxon>Pucciniales</taxon>
        <taxon>Pucciniaceae</taxon>
        <taxon>Puccinia</taxon>
    </lineage>
</organism>
<comment type="caution">
    <text evidence="2">The sequence shown here is derived from an EMBL/GenBank/DDBJ whole genome shotgun (WGS) entry which is preliminary data.</text>
</comment>
<dbReference type="AlphaFoldDB" id="A0A0L6V0F9"/>
<keyword evidence="1" id="KW-0812">Transmembrane</keyword>
<evidence type="ECO:0000313" key="2">
    <source>
        <dbReference type="EMBL" id="KNZ53982.1"/>
    </source>
</evidence>
<dbReference type="VEuPathDB" id="FungiDB:VP01_3085g1"/>
<evidence type="ECO:0000313" key="3">
    <source>
        <dbReference type="Proteomes" id="UP000037035"/>
    </source>
</evidence>
<proteinExistence type="predicted"/>
<dbReference type="PANTHER" id="PTHR45871:SF1">
    <property type="entry name" value="PHOSPHATIDYLINOSITOL N-ACETYLGLUCOSAMINYLTRANSFERASE SUBUNIT A"/>
    <property type="match status" value="1"/>
</dbReference>
<dbReference type="EMBL" id="LAVV01008041">
    <property type="protein sequence ID" value="KNZ53982.1"/>
    <property type="molecule type" value="Genomic_DNA"/>
</dbReference>
<keyword evidence="1" id="KW-0472">Membrane</keyword>
<keyword evidence="3" id="KW-1185">Reference proteome</keyword>
<dbReference type="OrthoDB" id="734129at2759"/>
<evidence type="ECO:0000256" key="1">
    <source>
        <dbReference type="SAM" id="Phobius"/>
    </source>
</evidence>